<dbReference type="InterPro" id="IPR009003">
    <property type="entry name" value="Peptidase_S1_PA"/>
</dbReference>
<name>A0A7T0KGM1_9CORY</name>
<dbReference type="KEGG" id="cliz:G7Y31_05810"/>
<protein>
    <submittedName>
        <fullName evidence="1">Trypsin-like peptidase domain-containing protein</fullName>
    </submittedName>
</protein>
<proteinExistence type="predicted"/>
<evidence type="ECO:0000313" key="2">
    <source>
        <dbReference type="Proteomes" id="UP000594681"/>
    </source>
</evidence>
<organism evidence="1 2">
    <name type="scientific">Corynebacterium lizhenjunii</name>
    <dbReference type="NCBI Taxonomy" id="2709394"/>
    <lineage>
        <taxon>Bacteria</taxon>
        <taxon>Bacillati</taxon>
        <taxon>Actinomycetota</taxon>
        <taxon>Actinomycetes</taxon>
        <taxon>Mycobacteriales</taxon>
        <taxon>Corynebacteriaceae</taxon>
        <taxon>Corynebacterium</taxon>
    </lineage>
</organism>
<dbReference type="AlphaFoldDB" id="A0A7T0KGM1"/>
<dbReference type="Gene3D" id="2.40.10.120">
    <property type="match status" value="1"/>
</dbReference>
<evidence type="ECO:0000313" key="1">
    <source>
        <dbReference type="EMBL" id="QPK80182.1"/>
    </source>
</evidence>
<gene>
    <name evidence="1" type="ORF">G7Y31_05810</name>
</gene>
<dbReference type="RefSeq" id="WP_165008044.1">
    <property type="nucleotide sequence ID" value="NZ_CP064954.1"/>
</dbReference>
<reference evidence="1 2" key="1">
    <citation type="submission" date="2020-11" db="EMBL/GenBank/DDBJ databases">
        <title>Corynebacterium sp. ZJ-599.</title>
        <authorList>
            <person name="Zhou J."/>
        </authorList>
    </citation>
    <scope>NUCLEOTIDE SEQUENCE [LARGE SCALE GENOMIC DNA]</scope>
    <source>
        <strain evidence="1 2">ZJ-599</strain>
    </source>
</reference>
<dbReference type="Proteomes" id="UP000594681">
    <property type="component" value="Chromosome"/>
</dbReference>
<sequence>MVHAVRIRHRGSTCSGVLVSPTLRPGVAATHFVLTCAHFFATSTSSTTPPGTYLVEVPLPGRPLLRIPVAAVRTIDGTDLAVVRLQRPTPPVSLAAFAAPTWGQRLETCGFGGLATSHHGPATRPGRLWLQLPLAWSRTSTTRVRHALVLRSCAIKGDSGGPVCAATGAVVGIQSLILDPFGHNLGLATAAAVQPHRRAILSALGAL</sequence>
<dbReference type="Pfam" id="PF13365">
    <property type="entry name" value="Trypsin_2"/>
    <property type="match status" value="1"/>
</dbReference>
<dbReference type="EMBL" id="CP064954">
    <property type="protein sequence ID" value="QPK80182.1"/>
    <property type="molecule type" value="Genomic_DNA"/>
</dbReference>
<accession>A0A7T0KGM1</accession>
<keyword evidence="2" id="KW-1185">Reference proteome</keyword>
<dbReference type="SUPFAM" id="SSF50494">
    <property type="entry name" value="Trypsin-like serine proteases"/>
    <property type="match status" value="1"/>
</dbReference>